<dbReference type="Pfam" id="PF04258">
    <property type="entry name" value="Peptidase_A22B"/>
    <property type="match status" value="1"/>
</dbReference>
<evidence type="ECO:0000256" key="10">
    <source>
        <dbReference type="SAM" id="SignalP"/>
    </source>
</evidence>
<feature type="transmembrane region" description="Helical" evidence="9">
    <location>
        <begin position="527"/>
        <end position="545"/>
    </location>
</feature>
<keyword evidence="10" id="KW-0732">Signal</keyword>
<feature type="signal peptide" evidence="10">
    <location>
        <begin position="1"/>
        <end position="23"/>
    </location>
</feature>
<keyword evidence="6 9" id="KW-1133">Transmembrane helix</keyword>
<evidence type="ECO:0000256" key="7">
    <source>
        <dbReference type="ARBA" id="ARBA00023136"/>
    </source>
</evidence>
<keyword evidence="4 9" id="KW-0812">Transmembrane</keyword>
<evidence type="ECO:0000256" key="8">
    <source>
        <dbReference type="SAM" id="MobiDB-lite"/>
    </source>
</evidence>
<proteinExistence type="inferred from homology"/>
<feature type="region of interest" description="Disordered" evidence="8">
    <location>
        <begin position="597"/>
        <end position="621"/>
    </location>
</feature>
<keyword evidence="7 9" id="KW-0472">Membrane</keyword>
<accession>A0A0V1H3G5</accession>
<feature type="transmembrane region" description="Helical" evidence="9">
    <location>
        <begin position="498"/>
        <end position="521"/>
    </location>
</feature>
<feature type="transmembrane region" description="Helical" evidence="9">
    <location>
        <begin position="629"/>
        <end position="653"/>
    </location>
</feature>
<sequence length="1078" mass="120510">MAAFKKIFYLICLSLLIMQSSELYVFIDATNVLSGRSYRVCAQHEPDSSKLASSKSEAIPYKLAFWNTDDDYWCQPLSRNASFANCVVYGLHESKNSSECGPHSASIVSRLRYLHEHDGDVALFLEDDLSFSYFDPTIPFGFLNMSIYFIDNYWFQKILDLSENPRNSSNIHLRFYSPVNWTVAITPVVLVVIALFALMAGSYWAGYKHDIALKMKLRLAEAYRKISDGNGASASDSTRANNFENSPNSKASNIQSNLRTLFCALFMSVGLLLFLFFAYDYAIWFILSIYVFSAYVSLYDCFSHVIPNCLFCHKEIPLNCLKAIFSCFTKRSDSRNWSVPFKRIFLCCFCLTLTISWYVVVLQNILGLAILISVVSNVRLPTLKAVTVFSLAFLIYDVTMVFISPYFTNGCSIMLDVVTGGGCSKGRGAVVNVENAKEMLPLMIVVPQLTDLAVSCAKLSGIYSLMPTSLGFGDVIIPGIMVGFNAAFDRSWNIRYNLYFIMSSIGYLLGLVVTLTILLITGSGQPALLYIVPSVLFFTYALALCRGEVLKMWRESNLKTSVKMAALTPLLSDEMKQLHTIHLLQIPMSEVRSSDLADQEPGVGSTISTVEPTPPPPSQKSTRRLWRRLAFGFGHVYNDLCASMWFSFLLVFLRKALLFTAPAAGSIFLIGQVADAISTPAVGFESDRLNVPLFCLKYGRRKFLHLIGTICVAVSFVFLFMKCFGCTYGDDGTKEWIQLLYYCPFVVIFQFGWASVQIGHLALIPELTPCTAERAALNGISDVTPHDVDGFRNVALTITGAGILFSVLFHVGVKEKCTLYRTQYRKIDEALPSEVVEPTTVVGSTTKKVLVTWKHWLQNRQFYLISILYMCIRLCNNISMTYLPLYILETQNMNKMNIATVPLAVYLSSFFTATLFSFRMVTRVINRKIGSLIGIVVGIGASGWMWCEKLQMQIYGVAILMGISSSSLIINALAFTSDLINKSTESGAFVFGAMSLFDKLLTGVAVQIIQALEPLCHEATCGLINLYFKYVMVVVPAASLLVASVILFLLWPQKIGYFAEGDEQQQEDEIEDDYLERF</sequence>
<feature type="transmembrane region" description="Helical" evidence="9">
    <location>
        <begin position="903"/>
        <end position="922"/>
    </location>
</feature>
<dbReference type="SMART" id="SM00730">
    <property type="entry name" value="PSN"/>
    <property type="match status" value="1"/>
</dbReference>
<dbReference type="InterPro" id="IPR036259">
    <property type="entry name" value="MFS_trans_sf"/>
</dbReference>
<dbReference type="PANTHER" id="PTHR11328">
    <property type="entry name" value="MAJOR FACILITATOR SUPERFAMILY DOMAIN-CONTAINING PROTEIN"/>
    <property type="match status" value="1"/>
</dbReference>
<evidence type="ECO:0000256" key="3">
    <source>
        <dbReference type="ARBA" id="ARBA00008335"/>
    </source>
</evidence>
<dbReference type="STRING" id="268475.A0A0V1H3G5"/>
<feature type="transmembrane region" description="Helical" evidence="9">
    <location>
        <begin position="794"/>
        <end position="813"/>
    </location>
</feature>
<keyword evidence="12" id="KW-1185">Reference proteome</keyword>
<feature type="transmembrane region" description="Helical" evidence="9">
    <location>
        <begin position="862"/>
        <end position="883"/>
    </location>
</feature>
<dbReference type="SUPFAM" id="SSF103473">
    <property type="entry name" value="MFS general substrate transporter"/>
    <property type="match status" value="2"/>
</dbReference>
<dbReference type="OrthoDB" id="29661at2759"/>
<feature type="transmembrane region" description="Helical" evidence="9">
    <location>
        <begin position="258"/>
        <end position="277"/>
    </location>
</feature>
<feature type="transmembrane region" description="Helical" evidence="9">
    <location>
        <begin position="386"/>
        <end position="407"/>
    </location>
</feature>
<feature type="transmembrane region" description="Helical" evidence="9">
    <location>
        <begin position="283"/>
        <end position="302"/>
    </location>
</feature>
<evidence type="ECO:0000256" key="1">
    <source>
        <dbReference type="ARBA" id="ARBA00004127"/>
    </source>
</evidence>
<feature type="transmembrane region" description="Helical" evidence="9">
    <location>
        <begin position="1030"/>
        <end position="1051"/>
    </location>
</feature>
<dbReference type="Proteomes" id="UP000055024">
    <property type="component" value="Unassembled WGS sequence"/>
</dbReference>
<dbReference type="AlphaFoldDB" id="A0A0V1H3G5"/>
<comment type="subcellular location">
    <subcellularLocation>
        <location evidence="1">Endomembrane system</location>
        <topology evidence="1">Multi-pass membrane protein</topology>
    </subcellularLocation>
</comment>
<feature type="transmembrane region" description="Helical" evidence="9">
    <location>
        <begin position="929"/>
        <end position="946"/>
    </location>
</feature>
<evidence type="ECO:0000313" key="11">
    <source>
        <dbReference type="EMBL" id="KRZ05067.1"/>
    </source>
</evidence>
<dbReference type="GO" id="GO:0042500">
    <property type="term" value="F:aspartic endopeptidase activity, intramembrane cleaving"/>
    <property type="evidence" value="ECO:0007669"/>
    <property type="project" value="InterPro"/>
</dbReference>
<feature type="transmembrane region" description="Helical" evidence="9">
    <location>
        <begin position="703"/>
        <end position="724"/>
    </location>
</feature>
<feature type="transmembrane region" description="Helical" evidence="9">
    <location>
        <begin position="987"/>
        <end position="1010"/>
    </location>
</feature>
<comment type="similarity">
    <text evidence="2">Belongs to the peptidase A22B family.</text>
</comment>
<dbReference type="GO" id="GO:0015293">
    <property type="term" value="F:symporter activity"/>
    <property type="evidence" value="ECO:0007669"/>
    <property type="project" value="InterPro"/>
</dbReference>
<organism evidence="11 12">
    <name type="scientific">Trichinella zimbabwensis</name>
    <dbReference type="NCBI Taxonomy" id="268475"/>
    <lineage>
        <taxon>Eukaryota</taxon>
        <taxon>Metazoa</taxon>
        <taxon>Ecdysozoa</taxon>
        <taxon>Nematoda</taxon>
        <taxon>Enoplea</taxon>
        <taxon>Dorylaimia</taxon>
        <taxon>Trichinellida</taxon>
        <taxon>Trichinellidae</taxon>
        <taxon>Trichinella</taxon>
    </lineage>
</organism>
<evidence type="ECO:0000313" key="12">
    <source>
        <dbReference type="Proteomes" id="UP000055024"/>
    </source>
</evidence>
<evidence type="ECO:0000256" key="5">
    <source>
        <dbReference type="ARBA" id="ARBA00022801"/>
    </source>
</evidence>
<reference evidence="11 12" key="1">
    <citation type="submission" date="2015-01" db="EMBL/GenBank/DDBJ databases">
        <title>Evolution of Trichinella species and genotypes.</title>
        <authorList>
            <person name="Korhonen P.K."/>
            <person name="Edoardo P."/>
            <person name="Giuseppe L.R."/>
            <person name="Gasser R.B."/>
        </authorList>
    </citation>
    <scope>NUCLEOTIDE SEQUENCE [LARGE SCALE GENOMIC DNA]</scope>
    <source>
        <strain evidence="11">ISS1029</strain>
    </source>
</reference>
<dbReference type="InterPro" id="IPR007369">
    <property type="entry name" value="Peptidase_A22B_SPP"/>
</dbReference>
<feature type="transmembrane region" description="Helical" evidence="9">
    <location>
        <begin position="181"/>
        <end position="206"/>
    </location>
</feature>
<dbReference type="Gene3D" id="1.20.1250.20">
    <property type="entry name" value="MFS general substrate transporter like domains"/>
    <property type="match status" value="2"/>
</dbReference>
<protein>
    <submittedName>
        <fullName evidence="11">Major facilitator superfamily domain-containing protein 12</fullName>
    </submittedName>
</protein>
<dbReference type="Pfam" id="PF13347">
    <property type="entry name" value="MFS_2"/>
    <property type="match status" value="1"/>
</dbReference>
<dbReference type="GO" id="GO:0005886">
    <property type="term" value="C:plasma membrane"/>
    <property type="evidence" value="ECO:0007669"/>
    <property type="project" value="TreeGrafter"/>
</dbReference>
<feature type="transmembrane region" description="Helical" evidence="9">
    <location>
        <begin position="952"/>
        <end position="975"/>
    </location>
</feature>
<comment type="caution">
    <text evidence="11">The sequence shown here is derived from an EMBL/GenBank/DDBJ whole genome shotgun (WGS) entry which is preliminary data.</text>
</comment>
<name>A0A0V1H3G5_9BILA</name>
<feature type="region of interest" description="Disordered" evidence="8">
    <location>
        <begin position="230"/>
        <end position="251"/>
    </location>
</feature>
<dbReference type="PANTHER" id="PTHR11328:SF28">
    <property type="entry name" value="MAJOR FACILITATOR SUPERFAMILY DOMAIN-CONTAINING PROTEIN 12"/>
    <property type="match status" value="1"/>
</dbReference>
<feature type="chain" id="PRO_5006878805" evidence="10">
    <location>
        <begin position="24"/>
        <end position="1078"/>
    </location>
</feature>
<feature type="transmembrane region" description="Helical" evidence="9">
    <location>
        <begin position="736"/>
        <end position="756"/>
    </location>
</feature>
<evidence type="ECO:0000256" key="9">
    <source>
        <dbReference type="SAM" id="Phobius"/>
    </source>
</evidence>
<comment type="similarity">
    <text evidence="3">Belongs to the major facilitator superfamily.</text>
</comment>
<evidence type="ECO:0000256" key="2">
    <source>
        <dbReference type="ARBA" id="ARBA00006859"/>
    </source>
</evidence>
<dbReference type="GO" id="GO:0012505">
    <property type="term" value="C:endomembrane system"/>
    <property type="evidence" value="ECO:0007669"/>
    <property type="project" value="UniProtKB-SubCell"/>
</dbReference>
<gene>
    <name evidence="11" type="primary">Sppl2b</name>
    <name evidence="11" type="ORF">T11_6122</name>
</gene>
<feature type="transmembrane region" description="Helical" evidence="9">
    <location>
        <begin position="344"/>
        <end position="374"/>
    </location>
</feature>
<keyword evidence="5" id="KW-0378">Hydrolase</keyword>
<dbReference type="CDD" id="cd17491">
    <property type="entry name" value="MFS_MFSD12"/>
    <property type="match status" value="1"/>
</dbReference>
<dbReference type="InterPro" id="IPR006639">
    <property type="entry name" value="Preselin/SPP"/>
</dbReference>
<dbReference type="EMBL" id="JYDP01000147">
    <property type="protein sequence ID" value="KRZ05067.1"/>
    <property type="molecule type" value="Genomic_DNA"/>
</dbReference>
<evidence type="ECO:0000256" key="6">
    <source>
        <dbReference type="ARBA" id="ARBA00022989"/>
    </source>
</evidence>
<evidence type="ECO:0000256" key="4">
    <source>
        <dbReference type="ARBA" id="ARBA00022692"/>
    </source>
</evidence>
<dbReference type="InterPro" id="IPR039672">
    <property type="entry name" value="MFS_2"/>
</dbReference>
<dbReference type="GO" id="GO:0008643">
    <property type="term" value="P:carbohydrate transport"/>
    <property type="evidence" value="ECO:0007669"/>
    <property type="project" value="InterPro"/>
</dbReference>